<keyword evidence="2" id="KW-1185">Reference proteome</keyword>
<protein>
    <submittedName>
        <fullName evidence="1">Uncharacterized protein</fullName>
    </submittedName>
</protein>
<evidence type="ECO:0000313" key="2">
    <source>
        <dbReference type="Proteomes" id="UP001054252"/>
    </source>
</evidence>
<accession>A0AAV5K3H1</accession>
<dbReference type="Proteomes" id="UP001054252">
    <property type="component" value="Unassembled WGS sequence"/>
</dbReference>
<name>A0AAV5K3H1_9ROSI</name>
<reference evidence="1 2" key="1">
    <citation type="journal article" date="2021" name="Commun. Biol.">
        <title>The genome of Shorea leprosula (Dipterocarpaceae) highlights the ecological relevance of drought in aseasonal tropical rainforests.</title>
        <authorList>
            <person name="Ng K.K.S."/>
            <person name="Kobayashi M.J."/>
            <person name="Fawcett J.A."/>
            <person name="Hatakeyama M."/>
            <person name="Paape T."/>
            <person name="Ng C.H."/>
            <person name="Ang C.C."/>
            <person name="Tnah L.H."/>
            <person name="Lee C.T."/>
            <person name="Nishiyama T."/>
            <person name="Sese J."/>
            <person name="O'Brien M.J."/>
            <person name="Copetti D."/>
            <person name="Mohd Noor M.I."/>
            <person name="Ong R.C."/>
            <person name="Putra M."/>
            <person name="Sireger I.Z."/>
            <person name="Indrioko S."/>
            <person name="Kosugi Y."/>
            <person name="Izuno A."/>
            <person name="Isagi Y."/>
            <person name="Lee S.L."/>
            <person name="Shimizu K.K."/>
        </authorList>
    </citation>
    <scope>NUCLEOTIDE SEQUENCE [LARGE SCALE GENOMIC DNA]</scope>
    <source>
        <strain evidence="1">214</strain>
    </source>
</reference>
<proteinExistence type="predicted"/>
<evidence type="ECO:0000313" key="1">
    <source>
        <dbReference type="EMBL" id="GKV18127.1"/>
    </source>
</evidence>
<dbReference type="AlphaFoldDB" id="A0AAV5K3H1"/>
<sequence length="49" mass="6009">MQIAGCERFLRCFCFIFFNYCLNNFNVQNEKSIAGTLLEHCWRWKEQKQ</sequence>
<comment type="caution">
    <text evidence="1">The sequence shown here is derived from an EMBL/GenBank/DDBJ whole genome shotgun (WGS) entry which is preliminary data.</text>
</comment>
<organism evidence="1 2">
    <name type="scientific">Rubroshorea leprosula</name>
    <dbReference type="NCBI Taxonomy" id="152421"/>
    <lineage>
        <taxon>Eukaryota</taxon>
        <taxon>Viridiplantae</taxon>
        <taxon>Streptophyta</taxon>
        <taxon>Embryophyta</taxon>
        <taxon>Tracheophyta</taxon>
        <taxon>Spermatophyta</taxon>
        <taxon>Magnoliopsida</taxon>
        <taxon>eudicotyledons</taxon>
        <taxon>Gunneridae</taxon>
        <taxon>Pentapetalae</taxon>
        <taxon>rosids</taxon>
        <taxon>malvids</taxon>
        <taxon>Malvales</taxon>
        <taxon>Dipterocarpaceae</taxon>
        <taxon>Rubroshorea</taxon>
    </lineage>
</organism>
<gene>
    <name evidence="1" type="ORF">SLEP1_g28548</name>
</gene>
<dbReference type="EMBL" id="BPVZ01000049">
    <property type="protein sequence ID" value="GKV18127.1"/>
    <property type="molecule type" value="Genomic_DNA"/>
</dbReference>